<dbReference type="EMBL" id="FO203512">
    <property type="protein sequence ID" value="CCK75039.1"/>
    <property type="molecule type" value="Genomic_DNA"/>
</dbReference>
<organism evidence="1 2">
    <name type="scientific">Oleispira antarctica RB-8</name>
    <dbReference type="NCBI Taxonomy" id="698738"/>
    <lineage>
        <taxon>Bacteria</taxon>
        <taxon>Pseudomonadati</taxon>
        <taxon>Pseudomonadota</taxon>
        <taxon>Gammaproteobacteria</taxon>
        <taxon>Oceanospirillales</taxon>
        <taxon>Oceanospirillaceae</taxon>
        <taxon>Oleispira</taxon>
    </lineage>
</organism>
<reference evidence="1 2" key="1">
    <citation type="journal article" date="2013" name="Nat. Commun.">
        <title>Genome sequence and functional genomic analysis of the oil-degrading bacterium Oleispira antarctica.</title>
        <authorList>
            <person name="Kube M."/>
            <person name="Chernikova T.N."/>
            <person name="Al-Ramahi Y."/>
            <person name="Beloqui A."/>
            <person name="Lopez-Cortez N."/>
            <person name="Guazzaroni M.E."/>
            <person name="Heipieper H.J."/>
            <person name="Klages S."/>
            <person name="Kotsyurbenko O.R."/>
            <person name="Langer I."/>
            <person name="Nechitaylo T.Y."/>
            <person name="Lunsdorf H."/>
            <person name="Fernandez M."/>
            <person name="Juarez S."/>
            <person name="Ciordia S."/>
            <person name="Singer A."/>
            <person name="Kagan O."/>
            <person name="Egorova O."/>
            <person name="Petit P.A."/>
            <person name="Stogios P."/>
            <person name="Kim Y."/>
            <person name="Tchigvintsev A."/>
            <person name="Flick R."/>
            <person name="Denaro R."/>
            <person name="Genovese M."/>
            <person name="Albar J.P."/>
            <person name="Reva O.N."/>
            <person name="Martinez-Gomariz M."/>
            <person name="Tran H."/>
            <person name="Ferrer M."/>
            <person name="Savchenko A."/>
            <person name="Yakunin A.F."/>
            <person name="Yakimov M.M."/>
            <person name="Golyshina O.V."/>
            <person name="Reinhardt R."/>
            <person name="Golyshin P.N."/>
        </authorList>
    </citation>
    <scope>NUCLEOTIDE SEQUENCE [LARGE SCALE GENOMIC DNA]</scope>
</reference>
<proteinExistence type="predicted"/>
<gene>
    <name evidence="1" type="ORF">OLEAN_C08630</name>
</gene>
<name>R4YSF3_OLEAN</name>
<dbReference type="PATRIC" id="fig|698738.3.peg.901"/>
<evidence type="ECO:0000313" key="1">
    <source>
        <dbReference type="EMBL" id="CCK75039.1"/>
    </source>
</evidence>
<dbReference type="HOGENOM" id="CLU_2718382_0_0_6"/>
<dbReference type="Proteomes" id="UP000032749">
    <property type="component" value="Chromosome"/>
</dbReference>
<protein>
    <submittedName>
        <fullName evidence="1">Uncharacterized protein</fullName>
    </submittedName>
</protein>
<sequence>MNISSQESGLVMGRLQEASAINKTVCAFIAAKGAGQDLVIGDDEALGFVLILEQLGNKLDEAEKALRREGIN</sequence>
<evidence type="ECO:0000313" key="2">
    <source>
        <dbReference type="Proteomes" id="UP000032749"/>
    </source>
</evidence>
<dbReference type="KEGG" id="oai:OLEAN_C08630"/>
<accession>R4YSF3</accession>
<dbReference type="AlphaFoldDB" id="R4YSF3"/>
<keyword evidence="2" id="KW-1185">Reference proteome</keyword>